<dbReference type="InterPro" id="IPR021352">
    <property type="entry name" value="DUF2971"/>
</dbReference>
<keyword evidence="2" id="KW-1185">Reference proteome</keyword>
<proteinExistence type="predicted"/>
<protein>
    <recommendedName>
        <fullName evidence="3">DUF2971 family protein</fullName>
    </recommendedName>
</protein>
<dbReference type="EMBL" id="VLLA01000039">
    <property type="protein sequence ID" value="TWI59486.1"/>
    <property type="molecule type" value="Genomic_DNA"/>
</dbReference>
<evidence type="ECO:0000313" key="2">
    <source>
        <dbReference type="Proteomes" id="UP000316291"/>
    </source>
</evidence>
<dbReference type="AlphaFoldDB" id="A0A562QTR7"/>
<dbReference type="OrthoDB" id="9795560at2"/>
<organism evidence="1 2">
    <name type="scientific">Bradyrhizobium huanghuaihaiense</name>
    <dbReference type="NCBI Taxonomy" id="990078"/>
    <lineage>
        <taxon>Bacteria</taxon>
        <taxon>Pseudomonadati</taxon>
        <taxon>Pseudomonadota</taxon>
        <taxon>Alphaproteobacteria</taxon>
        <taxon>Hyphomicrobiales</taxon>
        <taxon>Nitrobacteraceae</taxon>
        <taxon>Bradyrhizobium</taxon>
    </lineage>
</organism>
<evidence type="ECO:0000313" key="1">
    <source>
        <dbReference type="EMBL" id="TWI59486.1"/>
    </source>
</evidence>
<comment type="caution">
    <text evidence="1">The sequence shown here is derived from an EMBL/GenBank/DDBJ whole genome shotgun (WGS) entry which is preliminary data.</text>
</comment>
<gene>
    <name evidence="1" type="ORF">IQ16_07941</name>
</gene>
<dbReference type="Proteomes" id="UP000316291">
    <property type="component" value="Unassembled WGS sequence"/>
</dbReference>
<name>A0A562QTR7_9BRAD</name>
<reference evidence="1 2" key="1">
    <citation type="journal article" date="2015" name="Stand. Genomic Sci.">
        <title>Genomic Encyclopedia of Bacterial and Archaeal Type Strains, Phase III: the genomes of soil and plant-associated and newly described type strains.</title>
        <authorList>
            <person name="Whitman W.B."/>
            <person name="Woyke T."/>
            <person name="Klenk H.P."/>
            <person name="Zhou Y."/>
            <person name="Lilburn T.G."/>
            <person name="Beck B.J."/>
            <person name="De Vos P."/>
            <person name="Vandamme P."/>
            <person name="Eisen J.A."/>
            <person name="Garrity G."/>
            <person name="Hugenholtz P."/>
            <person name="Kyrpides N.C."/>
        </authorList>
    </citation>
    <scope>NUCLEOTIDE SEQUENCE [LARGE SCALE GENOMIC DNA]</scope>
    <source>
        <strain evidence="1 2">CGMCC 1.10948</strain>
    </source>
</reference>
<accession>A0A562QTR7</accession>
<dbReference type="RefSeq" id="WP_038945758.1">
    <property type="nucleotide sequence ID" value="NZ_VLLA01000039.1"/>
</dbReference>
<dbReference type="Pfam" id="PF11185">
    <property type="entry name" value="DUF2971"/>
    <property type="match status" value="1"/>
</dbReference>
<sequence>MIRPDITAYDPGAEVAKHEAELEEIMPLYHYTSAAGLHGIIASRSLWTSHYRFLNDTSEFQHGWKIVIEALDRRGAEIRELSSLAWETIALFRQHSDEIHGFVGSLTSKGDLLSQWRGYNRGQGFSIGFNADWLLKNAAAQGFDITPVLYDPESQRAAADGAVTLLIDRLLEGTDEPEGARAQVKTWWSHALKTALVLKNGHFQEERERRLVWVGVSWPAGLKTRFSPAGLVPYRACQFNKVVINNAATHPNNCGIEEIIIGPALAHQQTCAVDALLASHSMRLTIKRSAIPYLAD</sequence>
<evidence type="ECO:0008006" key="3">
    <source>
        <dbReference type="Google" id="ProtNLM"/>
    </source>
</evidence>